<proteinExistence type="predicted"/>
<organism evidence="2 3">
    <name type="scientific">Rheinheimera salexigens</name>
    <dbReference type="NCBI Taxonomy" id="1628148"/>
    <lineage>
        <taxon>Bacteria</taxon>
        <taxon>Pseudomonadati</taxon>
        <taxon>Pseudomonadota</taxon>
        <taxon>Gammaproteobacteria</taxon>
        <taxon>Chromatiales</taxon>
        <taxon>Chromatiaceae</taxon>
        <taxon>Rheinheimera</taxon>
    </lineage>
</organism>
<gene>
    <name evidence="2" type="ORF">BI198_12615</name>
</gene>
<comment type="caution">
    <text evidence="2">The sequence shown here is derived from an EMBL/GenBank/DDBJ whole genome shotgun (WGS) entry which is preliminary data.</text>
</comment>
<accession>A0A1E7QA66</accession>
<keyword evidence="1" id="KW-0732">Signal</keyword>
<feature type="chain" id="PRO_5009200547" evidence="1">
    <location>
        <begin position="31"/>
        <end position="168"/>
    </location>
</feature>
<feature type="signal peptide" evidence="1">
    <location>
        <begin position="1"/>
        <end position="30"/>
    </location>
</feature>
<reference evidence="3" key="1">
    <citation type="submission" date="2016-09" db="EMBL/GenBank/DDBJ databases">
        <authorList>
            <person name="Wan X."/>
            <person name="Hou S."/>
        </authorList>
    </citation>
    <scope>NUCLEOTIDE SEQUENCE [LARGE SCALE GENOMIC DNA]</scope>
    <source>
        <strain evidence="3">KH87</strain>
    </source>
</reference>
<protein>
    <submittedName>
        <fullName evidence="2">Flagellar biosynthesis protein FlgP</fullName>
    </submittedName>
</protein>
<dbReference type="PROSITE" id="PS51257">
    <property type="entry name" value="PROKAR_LIPOPROTEIN"/>
    <property type="match status" value="1"/>
</dbReference>
<dbReference type="PIRSF" id="PIRSF028687">
    <property type="entry name" value="UCP028687"/>
    <property type="match status" value="1"/>
</dbReference>
<dbReference type="Proteomes" id="UP000242258">
    <property type="component" value="Unassembled WGS sequence"/>
</dbReference>
<evidence type="ECO:0000256" key="1">
    <source>
        <dbReference type="SAM" id="SignalP"/>
    </source>
</evidence>
<keyword evidence="3" id="KW-1185">Reference proteome</keyword>
<dbReference type="EMBL" id="MKEK01000001">
    <property type="protein sequence ID" value="OEY71084.1"/>
    <property type="molecule type" value="Genomic_DNA"/>
</dbReference>
<sequence length="168" mass="18932">MKLALYKTNNRLGYKLVAKLGLGLALTALASACTPLYNRHIEYAQVVPQSFPVLHAVGYAPIKLQTGESEQQQMLQAMTASKLDAYRELTEMVYGQKVDAKSDVKDMVLTNNALSASVSGVIKGAKVLKTYAVDDVYITELELDFEQVYQLYQNTHPQQKIKRIRYYY</sequence>
<dbReference type="OrthoDB" id="7348506at2"/>
<evidence type="ECO:0000313" key="3">
    <source>
        <dbReference type="Proteomes" id="UP000242258"/>
    </source>
</evidence>
<dbReference type="AlphaFoldDB" id="A0A1E7QA66"/>
<dbReference type="InterPro" id="IPR007293">
    <property type="entry name" value="FlgP"/>
</dbReference>
<evidence type="ECO:0000313" key="2">
    <source>
        <dbReference type="EMBL" id="OEY71084.1"/>
    </source>
</evidence>
<dbReference type="STRING" id="1628148.BI198_12615"/>
<keyword evidence="2" id="KW-0282">Flagellum</keyword>
<name>A0A1E7QA66_9GAMM</name>
<keyword evidence="2" id="KW-0969">Cilium</keyword>
<keyword evidence="2" id="KW-0966">Cell projection</keyword>